<evidence type="ECO:0000313" key="8">
    <source>
        <dbReference type="Proteomes" id="UP000440732"/>
    </source>
</evidence>
<dbReference type="EMBL" id="QXGC01000108">
    <property type="protein sequence ID" value="KAE9249379.1"/>
    <property type="molecule type" value="Genomic_DNA"/>
</dbReference>
<dbReference type="Proteomes" id="UP000476176">
    <property type="component" value="Unassembled WGS sequence"/>
</dbReference>
<evidence type="ECO:0000313" key="10">
    <source>
        <dbReference type="Proteomes" id="UP000476176"/>
    </source>
</evidence>
<evidence type="ECO:0000313" key="2">
    <source>
        <dbReference type="EMBL" id="KAE9152903.1"/>
    </source>
</evidence>
<dbReference type="EMBL" id="QXGA01000088">
    <property type="protein sequence ID" value="KAE9152903.1"/>
    <property type="molecule type" value="Genomic_DNA"/>
</dbReference>
<dbReference type="EMBL" id="QXFW01000020">
    <property type="protein sequence ID" value="KAE9029997.1"/>
    <property type="molecule type" value="Genomic_DNA"/>
</dbReference>
<evidence type="ECO:0000313" key="3">
    <source>
        <dbReference type="EMBL" id="KAE9235352.1"/>
    </source>
</evidence>
<evidence type="ECO:0000313" key="5">
    <source>
        <dbReference type="EMBL" id="KAE9256690.1"/>
    </source>
</evidence>
<dbReference type="Proteomes" id="UP000460718">
    <property type="component" value="Unassembled WGS sequence"/>
</dbReference>
<organism evidence="2 8">
    <name type="scientific">Phytophthora fragariae</name>
    <dbReference type="NCBI Taxonomy" id="53985"/>
    <lineage>
        <taxon>Eukaryota</taxon>
        <taxon>Sar</taxon>
        <taxon>Stramenopiles</taxon>
        <taxon>Oomycota</taxon>
        <taxon>Peronosporomycetes</taxon>
        <taxon>Peronosporales</taxon>
        <taxon>Peronosporaceae</taxon>
        <taxon>Phytophthora</taxon>
    </lineage>
</organism>
<accession>A0A6A3V104</accession>
<evidence type="ECO:0000313" key="7">
    <source>
        <dbReference type="Proteomes" id="UP000440367"/>
    </source>
</evidence>
<comment type="caution">
    <text evidence="2">The sequence shown here is derived from an EMBL/GenBank/DDBJ whole genome shotgun (WGS) entry which is preliminary data.</text>
</comment>
<dbReference type="Proteomes" id="UP000440367">
    <property type="component" value="Unassembled WGS sequence"/>
</dbReference>
<name>A0A6A3V104_9STRA</name>
<dbReference type="AlphaFoldDB" id="A0A6A3V104"/>
<sequence>MASPSSFMYHVEDESLIAMDKVMEITCDEALCITWCMSVGLIDK</sequence>
<dbReference type="OrthoDB" id="88721at2759"/>
<proteinExistence type="predicted"/>
<keyword evidence="6" id="KW-1185">Reference proteome</keyword>
<evidence type="ECO:0000313" key="9">
    <source>
        <dbReference type="Proteomes" id="UP000460718"/>
    </source>
</evidence>
<evidence type="ECO:0000313" key="1">
    <source>
        <dbReference type="EMBL" id="KAE9029997.1"/>
    </source>
</evidence>
<gene>
    <name evidence="5" type="ORF">PF002_g1738</name>
    <name evidence="4" type="ORF">PF004_g3434</name>
    <name evidence="3" type="ORF">PF005_g1515</name>
    <name evidence="2" type="ORF">PF006_g2934</name>
    <name evidence="1" type="ORF">PF011_g831</name>
</gene>
<dbReference type="EMBL" id="QXGB01000037">
    <property type="protein sequence ID" value="KAE9235352.1"/>
    <property type="molecule type" value="Genomic_DNA"/>
</dbReference>
<evidence type="ECO:0000313" key="6">
    <source>
        <dbReference type="Proteomes" id="UP000433483"/>
    </source>
</evidence>
<dbReference type="EMBL" id="QXGD01000042">
    <property type="protein sequence ID" value="KAE9256690.1"/>
    <property type="molecule type" value="Genomic_DNA"/>
</dbReference>
<reference evidence="6 7" key="1">
    <citation type="submission" date="2018-08" db="EMBL/GenBank/DDBJ databases">
        <title>Genomic investigation of the strawberry pathogen Phytophthora fragariae indicates pathogenicity is determined by transcriptional variation in three key races.</title>
        <authorList>
            <person name="Adams T.M."/>
            <person name="Armitage A.D."/>
            <person name="Sobczyk M.K."/>
            <person name="Bates H.J."/>
            <person name="Dunwell J.M."/>
            <person name="Nellist C.F."/>
            <person name="Harrison R.J."/>
        </authorList>
    </citation>
    <scope>NUCLEOTIDE SEQUENCE [LARGE SCALE GENOMIC DNA]</scope>
    <source>
        <strain evidence="5 7">BC-1</strain>
        <strain evidence="4 10">BC-23</strain>
        <strain evidence="3 6">NOV-27</strain>
        <strain evidence="2 8">NOV-5</strain>
        <strain evidence="1 9">SCRP245</strain>
    </source>
</reference>
<dbReference type="Proteomes" id="UP000433483">
    <property type="component" value="Unassembled WGS sequence"/>
</dbReference>
<dbReference type="Proteomes" id="UP000440732">
    <property type="component" value="Unassembled WGS sequence"/>
</dbReference>
<evidence type="ECO:0000313" key="4">
    <source>
        <dbReference type="EMBL" id="KAE9249379.1"/>
    </source>
</evidence>
<protein>
    <submittedName>
        <fullName evidence="2">Uncharacterized protein</fullName>
    </submittedName>
</protein>